<dbReference type="GO" id="GO:0008270">
    <property type="term" value="F:zinc ion binding"/>
    <property type="evidence" value="ECO:0007669"/>
    <property type="project" value="UniProtKB-KW"/>
</dbReference>
<evidence type="ECO:0000313" key="5">
    <source>
        <dbReference type="Proteomes" id="UP000886998"/>
    </source>
</evidence>
<dbReference type="PANTHER" id="PTHR47526:SF3">
    <property type="entry name" value="PHD-TYPE DOMAIN-CONTAINING PROTEIN"/>
    <property type="match status" value="1"/>
</dbReference>
<feature type="chain" id="PRO_5036473688" evidence="2">
    <location>
        <begin position="20"/>
        <end position="295"/>
    </location>
</feature>
<dbReference type="PROSITE" id="PS50966">
    <property type="entry name" value="ZF_SWIM"/>
    <property type="match status" value="1"/>
</dbReference>
<dbReference type="Pfam" id="PF04434">
    <property type="entry name" value="SWIM"/>
    <property type="match status" value="1"/>
</dbReference>
<dbReference type="OrthoDB" id="6436398at2759"/>
<evidence type="ECO:0000259" key="3">
    <source>
        <dbReference type="PROSITE" id="PS50966"/>
    </source>
</evidence>
<dbReference type="EMBL" id="BMAV01006671">
    <property type="protein sequence ID" value="GFY48824.1"/>
    <property type="molecule type" value="Genomic_DNA"/>
</dbReference>
<name>A0A8X6XA75_9ARAC</name>
<protein>
    <submittedName>
        <fullName evidence="4">SWIM-type domain-containing protein</fullName>
    </submittedName>
</protein>
<organism evidence="4 5">
    <name type="scientific">Trichonephila inaurata madagascariensis</name>
    <dbReference type="NCBI Taxonomy" id="2747483"/>
    <lineage>
        <taxon>Eukaryota</taxon>
        <taxon>Metazoa</taxon>
        <taxon>Ecdysozoa</taxon>
        <taxon>Arthropoda</taxon>
        <taxon>Chelicerata</taxon>
        <taxon>Arachnida</taxon>
        <taxon>Araneae</taxon>
        <taxon>Araneomorphae</taxon>
        <taxon>Entelegynae</taxon>
        <taxon>Araneoidea</taxon>
        <taxon>Nephilidae</taxon>
        <taxon>Trichonephila</taxon>
        <taxon>Trichonephila inaurata</taxon>
    </lineage>
</organism>
<accession>A0A8X6XA75</accession>
<dbReference type="PANTHER" id="PTHR47526">
    <property type="entry name" value="ATP-DEPENDENT DNA HELICASE"/>
    <property type="match status" value="1"/>
</dbReference>
<evidence type="ECO:0000256" key="1">
    <source>
        <dbReference type="PROSITE-ProRule" id="PRU00325"/>
    </source>
</evidence>
<evidence type="ECO:0000256" key="2">
    <source>
        <dbReference type="SAM" id="SignalP"/>
    </source>
</evidence>
<dbReference type="AlphaFoldDB" id="A0A8X6XA75"/>
<proteinExistence type="predicted"/>
<feature type="domain" description="SWIM-type" evidence="3">
    <location>
        <begin position="100"/>
        <end position="137"/>
    </location>
</feature>
<gene>
    <name evidence="4" type="primary">AVEN_254895_1</name>
    <name evidence="4" type="ORF">TNIN_179961</name>
</gene>
<sequence length="295" mass="33376">MGFHLKFIISPLILLAVSAARPVPTDYKFVQHIDLKESAKFSSATGNRSVAANVSKGLKLFDDKFVSKISFTEPDCLVNDNFFIQGFVRAEMKKRVMYKPSVQIRTTCQVISATCTCPAGGTPAFCKHVFALLHAINNYVTKKLYEAPTQRLQTWHQPKSVKMVPQTAEEVFMHEPALEVENEIGFDFTAVPFFTSPLMEVCKNMQEIKLKETIHLPAFVCSGKIATDLPQLGLKEILFYHRHYSKSIDELTALENRTVHQNCSEWRVERKLRLTASDVKKVCRVANFEALSAQI</sequence>
<reference evidence="4" key="1">
    <citation type="submission" date="2020-08" db="EMBL/GenBank/DDBJ databases">
        <title>Multicomponent nature underlies the extraordinary mechanical properties of spider dragline silk.</title>
        <authorList>
            <person name="Kono N."/>
            <person name="Nakamura H."/>
            <person name="Mori M."/>
            <person name="Yoshida Y."/>
            <person name="Ohtoshi R."/>
            <person name="Malay A.D."/>
            <person name="Moran D.A.P."/>
            <person name="Tomita M."/>
            <person name="Numata K."/>
            <person name="Arakawa K."/>
        </authorList>
    </citation>
    <scope>NUCLEOTIDE SEQUENCE</scope>
</reference>
<evidence type="ECO:0000313" key="4">
    <source>
        <dbReference type="EMBL" id="GFY48824.1"/>
    </source>
</evidence>
<keyword evidence="1" id="KW-0862">Zinc</keyword>
<keyword evidence="1" id="KW-0863">Zinc-finger</keyword>
<dbReference type="InterPro" id="IPR007527">
    <property type="entry name" value="Znf_SWIM"/>
</dbReference>
<keyword evidence="2" id="KW-0732">Signal</keyword>
<dbReference type="Proteomes" id="UP000886998">
    <property type="component" value="Unassembled WGS sequence"/>
</dbReference>
<comment type="caution">
    <text evidence="4">The sequence shown here is derived from an EMBL/GenBank/DDBJ whole genome shotgun (WGS) entry which is preliminary data.</text>
</comment>
<feature type="signal peptide" evidence="2">
    <location>
        <begin position="1"/>
        <end position="19"/>
    </location>
</feature>
<keyword evidence="1" id="KW-0479">Metal-binding</keyword>
<keyword evidence="5" id="KW-1185">Reference proteome</keyword>